<dbReference type="OrthoDB" id="442243at2759"/>
<dbReference type="Proteomes" id="UP000317494">
    <property type="component" value="Unassembled WGS sequence"/>
</dbReference>
<dbReference type="PANTHER" id="PTHR47842:SF1">
    <property type="entry name" value="DUF676 DOMAIN-CONTAINING PROTEIN"/>
    <property type="match status" value="1"/>
</dbReference>
<accession>A0A507DEG7</accession>
<protein>
    <recommendedName>
        <fullName evidence="5">AB hydrolase-1 domain-containing protein</fullName>
    </recommendedName>
</protein>
<dbReference type="VEuPathDB" id="FungiDB:SeMB42_g02562"/>
<gene>
    <name evidence="1" type="ORF">SeLEV6574_g01579</name>
    <name evidence="2" type="ORF">SeMB42_g02562</name>
</gene>
<proteinExistence type="predicted"/>
<dbReference type="AlphaFoldDB" id="A0A507DEG7"/>
<dbReference type="PANTHER" id="PTHR47842">
    <property type="entry name" value="EXPRESSED PROTEIN"/>
    <property type="match status" value="1"/>
</dbReference>
<evidence type="ECO:0000313" key="4">
    <source>
        <dbReference type="Proteomes" id="UP000320475"/>
    </source>
</evidence>
<dbReference type="EMBL" id="QEAN01000080">
    <property type="protein sequence ID" value="TPX49594.1"/>
    <property type="molecule type" value="Genomic_DNA"/>
</dbReference>
<dbReference type="InterPro" id="IPR029058">
    <property type="entry name" value="AB_hydrolase_fold"/>
</dbReference>
<dbReference type="STRING" id="286115.A0A507DEG7"/>
<evidence type="ECO:0008006" key="5">
    <source>
        <dbReference type="Google" id="ProtNLM"/>
    </source>
</evidence>
<reference evidence="3 4" key="1">
    <citation type="journal article" date="2019" name="Sci. Rep.">
        <title>Comparative genomics of chytrid fungi reveal insights into the obligate biotrophic and pathogenic lifestyle of Synchytrium endobioticum.</title>
        <authorList>
            <person name="van de Vossenberg B.T.L.H."/>
            <person name="Warris S."/>
            <person name="Nguyen H.D.T."/>
            <person name="van Gent-Pelzer M.P.E."/>
            <person name="Joly D.L."/>
            <person name="van de Geest H.C."/>
            <person name="Bonants P.J.M."/>
            <person name="Smith D.S."/>
            <person name="Levesque C.A."/>
            <person name="van der Lee T.A.J."/>
        </authorList>
    </citation>
    <scope>NUCLEOTIDE SEQUENCE [LARGE SCALE GENOMIC DNA]</scope>
    <source>
        <strain evidence="1 4">LEV6574</strain>
        <strain evidence="2 3">MB42</strain>
    </source>
</reference>
<organism evidence="1 4">
    <name type="scientific">Synchytrium endobioticum</name>
    <dbReference type="NCBI Taxonomy" id="286115"/>
    <lineage>
        <taxon>Eukaryota</taxon>
        <taxon>Fungi</taxon>
        <taxon>Fungi incertae sedis</taxon>
        <taxon>Chytridiomycota</taxon>
        <taxon>Chytridiomycota incertae sedis</taxon>
        <taxon>Chytridiomycetes</taxon>
        <taxon>Synchytriales</taxon>
        <taxon>Synchytriaceae</taxon>
        <taxon>Synchytrium</taxon>
    </lineage>
</organism>
<dbReference type="Proteomes" id="UP000320475">
    <property type="component" value="Unassembled WGS sequence"/>
</dbReference>
<name>A0A507DEG7_9FUNG</name>
<sequence>MSFKNFGYGGSITSSGTQNQPLIFFIHGFMSSGESFHSFPLDLTSYLNDRHQLKVDVDLYNYDTRGSNTTRVRHLVWHMAQKCSGSNKRPWIALFAHSMGGLLAVDAARCIESINKGLGWGFPPASADTPASPRGFDEPLDWNSLATVNSIKSANVKIKLIVAFDSPYYGLHPRVFTGAGAGRVLDIGSSLTTWRSAAGREPGRGATSTSNMAMSSTVEEQTVATTSLSVAGSRGLGGTSAHTTTTTTRTTTSWGWGVLGAVALAGAAALASSPTARDLTGRLLQVGQQVVSDHAEFLGPLWQIADMDVRMGAVERMDMECKTLFKCFYIQIKKSAPPSSNVDACTSTTLQFIASPPPNYTSRYFIPIRSNGHDEIEGHQRMFDVSKNPESYPVMLEQAADFVLTASRM</sequence>
<dbReference type="Gene3D" id="3.40.50.1820">
    <property type="entry name" value="alpha/beta hydrolase"/>
    <property type="match status" value="1"/>
</dbReference>
<evidence type="ECO:0000313" key="1">
    <source>
        <dbReference type="EMBL" id="TPX49258.1"/>
    </source>
</evidence>
<evidence type="ECO:0000313" key="3">
    <source>
        <dbReference type="Proteomes" id="UP000317494"/>
    </source>
</evidence>
<dbReference type="EMBL" id="QEAM01000037">
    <property type="protein sequence ID" value="TPX49258.1"/>
    <property type="molecule type" value="Genomic_DNA"/>
</dbReference>
<evidence type="ECO:0000313" key="2">
    <source>
        <dbReference type="EMBL" id="TPX49594.1"/>
    </source>
</evidence>
<dbReference type="SUPFAM" id="SSF53474">
    <property type="entry name" value="alpha/beta-Hydrolases"/>
    <property type="match status" value="1"/>
</dbReference>
<comment type="caution">
    <text evidence="1">The sequence shown here is derived from an EMBL/GenBank/DDBJ whole genome shotgun (WGS) entry which is preliminary data.</text>
</comment>
<keyword evidence="3" id="KW-1185">Reference proteome</keyword>